<evidence type="ECO:0000259" key="5">
    <source>
        <dbReference type="PROSITE" id="PS50104"/>
    </source>
</evidence>
<dbReference type="PANTHER" id="PTHR11017">
    <property type="entry name" value="LEUCINE-RICH REPEAT-CONTAINING PROTEIN"/>
    <property type="match status" value="1"/>
</dbReference>
<evidence type="ECO:0000313" key="6">
    <source>
        <dbReference type="EMBL" id="KAB2599025.1"/>
    </source>
</evidence>
<feature type="domain" description="TIR" evidence="5">
    <location>
        <begin position="13"/>
        <end position="179"/>
    </location>
</feature>
<evidence type="ECO:0000256" key="4">
    <source>
        <dbReference type="ARBA" id="ARBA00023027"/>
    </source>
</evidence>
<sequence>MAAAASSSSGSPWKYDVFLNFRGEDTRRCFVSHLYKALNQKAISTFIDAEGLRKGNDLSQLLTAIQDSRVSIVVFSQKYASSTWCLKELVQILDCMDRKNQMVVPVFYEVDPSHVRKAESSFAEAFAKHEGHSNADMEEVRSWRSALTRATNLTGWDSKNCEDDAKLIEEIVEDIFQKLIRISSSKDDDLVEMDSRMRKMDVLLQPSPEMDDVRVVGIWGMGGIGKTTIARAVYEKIACQFEACCFLDNVKEEFSACGAVHMQEKLLSRILNEKVQSLGTLDRGYRMILKRLRMKKVLIVLDDVDDLFQIETLLGKQHSFGGGSRIIITTRDKLVLSRADAIYSPKVLSGDGALELFSQYAFRTKQPKRDYDPLSSRAVRYAQGLPLALKVLGAFLYNKSVQEWEEVLEKLKKIPQRGIHDVLRTSFDGLDDSEKDIFLDIACFFKGAEKDNATKVLDSCGFYPHTGLRVLIDRALITVSRETLEMHDLLEEMGREIVRQESIKEPGKRSRLWNYEDVHHVLTQNTATEAVESIILDLSFSKPKVEYFSSEAFVKMPKLRLLKIHGHNGYSCENLKFVLHELRSLVWKHFPVKSLPSNFIAKNLVELDMQKSLIEHLWEGAKPLENLKIINLTSSPHLKKTPDFTEAKNLEKVVFRSCTSLFEVHPSISSLKNLVLLDLENCRNLKIFPSKIGMKSLRTLKLSRCKNLDKFPEVSDVMQDLSELYLDYTEIKELPSSISNLTRLVTLNLEGCKQFKSLPRRISHMKSLKSLDVSECSKLEKFPEISEVMNNLFELYLDGTAIKELPASILNLTNLVTLKLNNCRELESLPSSISHMKSLEYLSVSGCPKLEKFPDISEVMKKLSKLYLKGTAIKELPASILNLTSLVTLSLDNCRELESLPSNISHMKSLEYLDVSGCPKLEKFPEISKVMKKLSKLYLKGTAIKELPASILNLTSLVTLSLTNCRELESLPSSISHMKSLEYLNVSGCPKLEKFPEISEVMKKLSKLYLEGTAIKELPASILNLTSLVTLSLNNCRELESLPTACLYFKSHQPCYFESE</sequence>
<dbReference type="Gene3D" id="3.80.10.10">
    <property type="entry name" value="Ribonuclease Inhibitor"/>
    <property type="match status" value="3"/>
</dbReference>
<dbReference type="AlphaFoldDB" id="A0A5N5F7K9"/>
<dbReference type="InterPro" id="IPR042197">
    <property type="entry name" value="Apaf_helical"/>
</dbReference>
<dbReference type="PANTHER" id="PTHR11017:SF573">
    <property type="entry name" value="ADP-RIBOSYL CYCLASE_CYCLIC ADP-RIBOSE HYDROLASE"/>
    <property type="match status" value="1"/>
</dbReference>
<dbReference type="SMART" id="SM00369">
    <property type="entry name" value="LRR_TYP"/>
    <property type="match status" value="5"/>
</dbReference>
<dbReference type="Pfam" id="PF01582">
    <property type="entry name" value="TIR"/>
    <property type="match status" value="1"/>
</dbReference>
<dbReference type="GO" id="GO:0007165">
    <property type="term" value="P:signal transduction"/>
    <property type="evidence" value="ECO:0007669"/>
    <property type="project" value="InterPro"/>
</dbReference>
<dbReference type="Proteomes" id="UP000327157">
    <property type="component" value="Unassembled WGS sequence"/>
</dbReference>
<keyword evidence="2" id="KW-0677">Repeat</keyword>
<dbReference type="Pfam" id="PF23286">
    <property type="entry name" value="LRR_13"/>
    <property type="match status" value="5"/>
</dbReference>
<evidence type="ECO:0000256" key="3">
    <source>
        <dbReference type="ARBA" id="ARBA00022821"/>
    </source>
</evidence>
<name>A0A5N5F7K9_9ROSA</name>
<reference evidence="6 7" key="1">
    <citation type="submission" date="2019-09" db="EMBL/GenBank/DDBJ databases">
        <authorList>
            <person name="Ou C."/>
        </authorList>
    </citation>
    <scope>NUCLEOTIDE SEQUENCE [LARGE SCALE GENOMIC DNA]</scope>
    <source>
        <strain evidence="6">S2</strain>
        <tissue evidence="6">Leaf</tissue>
    </source>
</reference>
<dbReference type="Gene3D" id="3.40.50.10140">
    <property type="entry name" value="Toll/interleukin-1 receptor homology (TIR) domain"/>
    <property type="match status" value="1"/>
</dbReference>
<dbReference type="Gene3D" id="3.40.50.300">
    <property type="entry name" value="P-loop containing nucleotide triphosphate hydrolases"/>
    <property type="match status" value="1"/>
</dbReference>
<dbReference type="EMBL" id="SMOL01000757">
    <property type="protein sequence ID" value="KAB2599025.1"/>
    <property type="molecule type" value="Genomic_DNA"/>
</dbReference>
<dbReference type="InterPro" id="IPR032675">
    <property type="entry name" value="LRR_dom_sf"/>
</dbReference>
<dbReference type="PROSITE" id="PS50104">
    <property type="entry name" value="TIR"/>
    <property type="match status" value="1"/>
</dbReference>
<evidence type="ECO:0000256" key="2">
    <source>
        <dbReference type="ARBA" id="ARBA00022737"/>
    </source>
</evidence>
<keyword evidence="1" id="KW-0433">Leucine-rich repeat</keyword>
<dbReference type="SUPFAM" id="SSF52058">
    <property type="entry name" value="L domain-like"/>
    <property type="match status" value="2"/>
</dbReference>
<keyword evidence="7" id="KW-1185">Reference proteome</keyword>
<dbReference type="Gene3D" id="1.10.8.430">
    <property type="entry name" value="Helical domain of apoptotic protease-activating factors"/>
    <property type="match status" value="1"/>
</dbReference>
<evidence type="ECO:0000256" key="1">
    <source>
        <dbReference type="ARBA" id="ARBA00022614"/>
    </source>
</evidence>
<dbReference type="FunFam" id="3.40.50.10140:FF:000007">
    <property type="entry name" value="Disease resistance protein (TIR-NBS-LRR class)"/>
    <property type="match status" value="1"/>
</dbReference>
<dbReference type="Pfam" id="PF00931">
    <property type="entry name" value="NB-ARC"/>
    <property type="match status" value="1"/>
</dbReference>
<dbReference type="GO" id="GO:0043531">
    <property type="term" value="F:ADP binding"/>
    <property type="evidence" value="ECO:0007669"/>
    <property type="project" value="InterPro"/>
</dbReference>
<evidence type="ECO:0000313" key="7">
    <source>
        <dbReference type="Proteomes" id="UP000327157"/>
    </source>
</evidence>
<protein>
    <submittedName>
        <fullName evidence="6">TMV resistance protein N-like</fullName>
    </submittedName>
</protein>
<proteinExistence type="predicted"/>
<dbReference type="InterPro" id="IPR044974">
    <property type="entry name" value="Disease_R_plants"/>
</dbReference>
<keyword evidence="3" id="KW-0611">Plant defense</keyword>
<dbReference type="GO" id="GO:0006952">
    <property type="term" value="P:defense response"/>
    <property type="evidence" value="ECO:0007669"/>
    <property type="project" value="InterPro"/>
</dbReference>
<gene>
    <name evidence="6" type="ORF">D8674_039726</name>
</gene>
<comment type="caution">
    <text evidence="6">The sequence shown here is derived from an EMBL/GenBank/DDBJ whole genome shotgun (WGS) entry which is preliminary data.</text>
</comment>
<dbReference type="OrthoDB" id="1163719at2759"/>
<keyword evidence="4" id="KW-0520">NAD</keyword>
<dbReference type="InterPro" id="IPR003591">
    <property type="entry name" value="Leu-rich_rpt_typical-subtyp"/>
</dbReference>
<dbReference type="SMART" id="SM00255">
    <property type="entry name" value="TIR"/>
    <property type="match status" value="1"/>
</dbReference>
<dbReference type="PRINTS" id="PR00364">
    <property type="entry name" value="DISEASERSIST"/>
</dbReference>
<reference evidence="6 7" key="2">
    <citation type="submission" date="2019-11" db="EMBL/GenBank/DDBJ databases">
        <title>A de novo genome assembly of a pear dwarfing rootstock.</title>
        <authorList>
            <person name="Wang F."/>
            <person name="Wang J."/>
            <person name="Li S."/>
            <person name="Zhang Y."/>
            <person name="Fang M."/>
            <person name="Ma L."/>
            <person name="Zhao Y."/>
            <person name="Jiang S."/>
        </authorList>
    </citation>
    <scope>NUCLEOTIDE SEQUENCE [LARGE SCALE GENOMIC DNA]</scope>
    <source>
        <strain evidence="6">S2</strain>
        <tissue evidence="6">Leaf</tissue>
    </source>
</reference>
<dbReference type="InterPro" id="IPR000157">
    <property type="entry name" value="TIR_dom"/>
</dbReference>
<dbReference type="InterPro" id="IPR035897">
    <property type="entry name" value="Toll_tir_struct_dom_sf"/>
</dbReference>
<dbReference type="SUPFAM" id="SSF52200">
    <property type="entry name" value="Toll/Interleukin receptor TIR domain"/>
    <property type="match status" value="1"/>
</dbReference>
<dbReference type="InterPro" id="IPR058546">
    <property type="entry name" value="RPS4B/Roq1-like_LRR"/>
</dbReference>
<dbReference type="Pfam" id="PF23282">
    <property type="entry name" value="WHD_ROQ1"/>
    <property type="match status" value="1"/>
</dbReference>
<accession>A0A5N5F7K9</accession>
<dbReference type="InterPro" id="IPR002182">
    <property type="entry name" value="NB-ARC"/>
</dbReference>
<organism evidence="6 7">
    <name type="scientific">Pyrus ussuriensis x Pyrus communis</name>
    <dbReference type="NCBI Taxonomy" id="2448454"/>
    <lineage>
        <taxon>Eukaryota</taxon>
        <taxon>Viridiplantae</taxon>
        <taxon>Streptophyta</taxon>
        <taxon>Embryophyta</taxon>
        <taxon>Tracheophyta</taxon>
        <taxon>Spermatophyta</taxon>
        <taxon>Magnoliopsida</taxon>
        <taxon>eudicotyledons</taxon>
        <taxon>Gunneridae</taxon>
        <taxon>Pentapetalae</taxon>
        <taxon>rosids</taxon>
        <taxon>fabids</taxon>
        <taxon>Rosales</taxon>
        <taxon>Rosaceae</taxon>
        <taxon>Amygdaloideae</taxon>
        <taxon>Maleae</taxon>
        <taxon>Pyrus</taxon>
    </lineage>
</organism>
<dbReference type="InterPro" id="IPR058192">
    <property type="entry name" value="WHD_ROQ1-like"/>
</dbReference>
<dbReference type="InterPro" id="IPR027417">
    <property type="entry name" value="P-loop_NTPase"/>
</dbReference>
<dbReference type="SUPFAM" id="SSF52540">
    <property type="entry name" value="P-loop containing nucleoside triphosphate hydrolases"/>
    <property type="match status" value="1"/>
</dbReference>